<name>A0A0U2L5C7_9EURY</name>
<keyword evidence="3" id="KW-1185">Reference proteome</keyword>
<protein>
    <submittedName>
        <fullName evidence="2">4Fe-4S ferredoxin iron-sulfur binding domain-containing protein</fullName>
    </submittedName>
</protein>
<dbReference type="InterPro" id="IPR017900">
    <property type="entry name" value="4Fe4S_Fe_S_CS"/>
</dbReference>
<dbReference type="KEGG" id="mmil:sm9_1074"/>
<dbReference type="InterPro" id="IPR047964">
    <property type="entry name" value="EFR1-like"/>
</dbReference>
<dbReference type="SUPFAM" id="SSF54862">
    <property type="entry name" value="4Fe-4S ferredoxins"/>
    <property type="match status" value="1"/>
</dbReference>
<proteinExistence type="predicted"/>
<sequence length="252" mass="28956">MKILYFTSTGNNLYISRRLGGELLSIPQLMKNRDFNIFDDVVGIVFPVYYATSPKMIREFLKEVNITTDYLFLICSYGSDGDQNALKIMAKTLKKKGINVNYTNSVLMVDNYLPIFDMVQEKNIKDDFEIDAQIDIIKNDIESRKEYRLFKKSFTDIPHIEKVLEKIMTKRYHIIVGEGCINCGICVKVCPRANIILTEEKPVLADNCEFCLGCAHHCKNKVFTINNEPNDERYINSHVKVSEIIISNNVGD</sequence>
<dbReference type="AlphaFoldDB" id="A0A0U2L5C7"/>
<dbReference type="PROSITE" id="PS51379">
    <property type="entry name" value="4FE4S_FER_2"/>
    <property type="match status" value="1"/>
</dbReference>
<dbReference type="PROSITE" id="PS00198">
    <property type="entry name" value="4FE4S_FER_1"/>
    <property type="match status" value="1"/>
</dbReference>
<reference evidence="2 3" key="1">
    <citation type="submission" date="2015-04" db="EMBL/GenBank/DDBJ databases">
        <title>The complete genome sequence of the rumen methanogen Methanobrevibacter millerae SM9.</title>
        <authorList>
            <person name="Leahy S.C."/>
            <person name="Kelly W.J."/>
            <person name="Pacheco D.M."/>
            <person name="Li D."/>
            <person name="Altermann E."/>
            <person name="Attwood G.T."/>
        </authorList>
    </citation>
    <scope>NUCLEOTIDE SEQUENCE [LARGE SCALE GENOMIC DNA]</scope>
    <source>
        <strain evidence="2 3">SM9</strain>
    </source>
</reference>
<dbReference type="EMBL" id="CP011266">
    <property type="protein sequence ID" value="ALT68862.1"/>
    <property type="molecule type" value="Genomic_DNA"/>
</dbReference>
<dbReference type="GO" id="GO:0016491">
    <property type="term" value="F:oxidoreductase activity"/>
    <property type="evidence" value="ECO:0007669"/>
    <property type="project" value="UniProtKB-ARBA"/>
</dbReference>
<dbReference type="Proteomes" id="UP000067738">
    <property type="component" value="Chromosome"/>
</dbReference>
<dbReference type="InterPro" id="IPR017896">
    <property type="entry name" value="4Fe4S_Fe-S-bd"/>
</dbReference>
<dbReference type="Gene3D" id="3.40.50.360">
    <property type="match status" value="1"/>
</dbReference>
<dbReference type="OrthoDB" id="2837at2157"/>
<evidence type="ECO:0000313" key="3">
    <source>
        <dbReference type="Proteomes" id="UP000067738"/>
    </source>
</evidence>
<dbReference type="NCBIfam" id="NF038196">
    <property type="entry name" value="ferrodoxin_EFR1"/>
    <property type="match status" value="1"/>
</dbReference>
<evidence type="ECO:0000259" key="1">
    <source>
        <dbReference type="PROSITE" id="PS51379"/>
    </source>
</evidence>
<dbReference type="SUPFAM" id="SSF52218">
    <property type="entry name" value="Flavoproteins"/>
    <property type="match status" value="1"/>
</dbReference>
<gene>
    <name evidence="2" type="ORF">sm9_1074</name>
</gene>
<dbReference type="Gene3D" id="3.30.70.20">
    <property type="match status" value="1"/>
</dbReference>
<accession>A0A0U2L5C7</accession>
<evidence type="ECO:0000313" key="2">
    <source>
        <dbReference type="EMBL" id="ALT68862.1"/>
    </source>
</evidence>
<organism evidence="2 3">
    <name type="scientific">Methanobrevibacter millerae</name>
    <dbReference type="NCBI Taxonomy" id="230361"/>
    <lineage>
        <taxon>Archaea</taxon>
        <taxon>Methanobacteriati</taxon>
        <taxon>Methanobacteriota</taxon>
        <taxon>Methanomada group</taxon>
        <taxon>Methanobacteria</taxon>
        <taxon>Methanobacteriales</taxon>
        <taxon>Methanobacteriaceae</taxon>
        <taxon>Methanobrevibacter</taxon>
    </lineage>
</organism>
<feature type="domain" description="4Fe-4S ferredoxin-type" evidence="1">
    <location>
        <begin position="170"/>
        <end position="200"/>
    </location>
</feature>
<dbReference type="PATRIC" id="fig|230361.4.peg.1107"/>
<dbReference type="InterPro" id="IPR029039">
    <property type="entry name" value="Flavoprotein-like_sf"/>
</dbReference>
<dbReference type="RefSeq" id="WP_058739149.1">
    <property type="nucleotide sequence ID" value="NZ_CP011266.1"/>
</dbReference>
<dbReference type="GeneID" id="26736042"/>